<dbReference type="EMBL" id="JAENIB010000007">
    <property type="protein sequence ID" value="MBK1932057.1"/>
    <property type="molecule type" value="Genomic_DNA"/>
</dbReference>
<evidence type="ECO:0000313" key="1">
    <source>
        <dbReference type="EMBL" id="BBA45526.1"/>
    </source>
</evidence>
<dbReference type="SUPFAM" id="SSF144217">
    <property type="entry name" value="CSL zinc finger"/>
    <property type="match status" value="1"/>
</dbReference>
<proteinExistence type="predicted"/>
<dbReference type="OrthoDB" id="9364959at2"/>
<keyword evidence="1" id="KW-0614">Plasmid</keyword>
<dbReference type="RefSeq" id="WP_046543819.1">
    <property type="nucleotide sequence ID" value="NZ_AP018360.1"/>
</dbReference>
<dbReference type="EMBL" id="JAGEMX010000025">
    <property type="protein sequence ID" value="MBO1835088.1"/>
    <property type="molecule type" value="Genomic_DNA"/>
</dbReference>
<reference evidence="1" key="2">
    <citation type="journal article" date="2017" name="Genome Announc.">
        <title>High-Quality Draft Genome Sequence of Burkholderia contaminans CH-1, a Gram-Negative Bacterium That Metabolizes 2-Azahypoxanthine, a Plant Growth-Regulating Compound.</title>
        <authorList>
            <person name="Choi J.-H."/>
            <person name="Sugiura H."/>
            <person name="Moriuchi R."/>
            <person name="Kawagishi H."/>
            <person name="Dohra H."/>
        </authorList>
    </citation>
    <scope>NUCLEOTIDE SEQUENCE</scope>
    <source>
        <strain evidence="1">CH-1</strain>
        <plasmid evidence="1">pBC453</plasmid>
    </source>
</reference>
<gene>
    <name evidence="1" type="ORF">BCCH1_80370</name>
    <name evidence="3" type="ORF">J4M89_37475</name>
    <name evidence="2" type="ORF">JIN94_19400</name>
    <name evidence="4" type="ORF">LXE91_40185</name>
</gene>
<reference evidence="3 5" key="4">
    <citation type="submission" date="2021-03" db="EMBL/GenBank/DDBJ databases">
        <title>Clinical course, treatment and visual outcome of an outbreak of Burkholderia contaminans endophthalmitis following cataract surgery.</title>
        <authorList>
            <person name="Lind C."/>
            <person name="Olsen K."/>
            <person name="Angelsen N.K."/>
            <person name="Krefting E.A."/>
            <person name="Fossen K."/>
            <person name="Gravningen K."/>
            <person name="Depoorter E."/>
            <person name="Vandamme P."/>
            <person name="Bertelsen G."/>
        </authorList>
    </citation>
    <scope>NUCLEOTIDE SEQUENCE [LARGE SCALE GENOMIC DNA]</scope>
    <source>
        <strain evidence="3 5">51242556</strain>
    </source>
</reference>
<organism evidence="1">
    <name type="scientific">Burkholderia contaminans</name>
    <dbReference type="NCBI Taxonomy" id="488447"/>
    <lineage>
        <taxon>Bacteria</taxon>
        <taxon>Pseudomonadati</taxon>
        <taxon>Pseudomonadota</taxon>
        <taxon>Betaproteobacteria</taxon>
        <taxon>Burkholderiales</taxon>
        <taxon>Burkholderiaceae</taxon>
        <taxon>Burkholderia</taxon>
        <taxon>Burkholderia cepacia complex</taxon>
    </lineage>
</organism>
<protein>
    <submittedName>
        <fullName evidence="1">Uncharacterized protein</fullName>
    </submittedName>
</protein>
<dbReference type="Proteomes" id="UP000664048">
    <property type="component" value="Unassembled WGS sequence"/>
</dbReference>
<evidence type="ECO:0000313" key="2">
    <source>
        <dbReference type="EMBL" id="MBK1932057.1"/>
    </source>
</evidence>
<sequence>MTRRVTDPNDRPQDLPGFNRLHHICQLWVDFLTADDESQKHKILFETVSHLMLYRADGAEGEDVIRQVWSAVRKRGRVYQNGRRWAEAHDDGYCSLKHVSRPYPFTYTCACGHRAAVFFPDINHIGEIVPCGQCREGVKISLDVEAMERRESQDEVDDRLLVERINAGRDSGATSLGAYAETRPD</sequence>
<dbReference type="Proteomes" id="UP000611459">
    <property type="component" value="Unassembled WGS sequence"/>
</dbReference>
<dbReference type="EMBL" id="CP090643">
    <property type="protein sequence ID" value="WFN23357.1"/>
    <property type="molecule type" value="Genomic_DNA"/>
</dbReference>
<geneLocation type="plasmid" evidence="1">
    <name>pBC453</name>
</geneLocation>
<reference evidence="1" key="1">
    <citation type="journal article" date="2016" name="Biosci. Biotechnol. Biochem.">
        <title>Bioconversion of AHX to AOH by resting cells of Burkholderia contaminans CH-1.</title>
        <authorList>
            <person name="Choi J.H."/>
            <person name="Kikuchi A."/>
            <person name="Pumkaeo P."/>
            <person name="Hirai H."/>
            <person name="Tokuyama S."/>
            <person name="Kawagishi H."/>
        </authorList>
    </citation>
    <scope>NUCLEOTIDE SEQUENCE</scope>
    <source>
        <strain evidence="1">CH-1</strain>
        <plasmid evidence="1">pBC453</plasmid>
    </source>
</reference>
<dbReference type="InterPro" id="IPR036671">
    <property type="entry name" value="DPH_MB_sf"/>
</dbReference>
<name>A0A286P6R2_9BURK</name>
<geneLocation type="plasmid" evidence="4 6">
    <name>unnamed1</name>
</geneLocation>
<dbReference type="GeneID" id="71059920"/>
<evidence type="ECO:0000313" key="3">
    <source>
        <dbReference type="EMBL" id="MBO1835088.1"/>
    </source>
</evidence>
<accession>A0A286P6R2</accession>
<dbReference type="Proteomes" id="UP001220209">
    <property type="component" value="Plasmid unnamed1"/>
</dbReference>
<evidence type="ECO:0000313" key="5">
    <source>
        <dbReference type="Proteomes" id="UP000664048"/>
    </source>
</evidence>
<keyword evidence="5" id="KW-1185">Reference proteome</keyword>
<evidence type="ECO:0000313" key="6">
    <source>
        <dbReference type="Proteomes" id="UP001220209"/>
    </source>
</evidence>
<evidence type="ECO:0000313" key="4">
    <source>
        <dbReference type="EMBL" id="WFN23357.1"/>
    </source>
</evidence>
<reference evidence="4 6" key="5">
    <citation type="submission" date="2021-12" db="EMBL/GenBank/DDBJ databases">
        <title>Genomic and phenotypic characterization of three Burkholderia contaminans isolates recovered from different sources.</title>
        <authorList>
            <person name="Lopez De Volder A."/>
            <person name="Fan Y."/>
            <person name="Nunvar J."/>
            <person name="Herrera T."/>
            <person name="Timp W."/>
            <person name="Degrossi J."/>
        </authorList>
    </citation>
    <scope>NUCLEOTIDE SEQUENCE [LARGE SCALE GENOMIC DNA]</scope>
    <source>
        <strain evidence="4 6">LMG 23361</strain>
        <plasmid evidence="4 6">unnamed1</plasmid>
    </source>
</reference>
<dbReference type="AlphaFoldDB" id="A0A286P6R2"/>
<reference evidence="2" key="3">
    <citation type="submission" date="2021-01" db="EMBL/GenBank/DDBJ databases">
        <title>Outbreak of Burkholderia contaminns endophthalmitis traced to a clinical ventilation system.</title>
        <authorList>
            <person name="Lipuma J."/>
            <person name="Spilker T."/>
            <person name="Kratholm J."/>
        </authorList>
    </citation>
    <scope>NUCLEOTIDE SEQUENCE</scope>
    <source>
        <strain evidence="2">HI4954</strain>
    </source>
</reference>
<dbReference type="EMBL" id="AP018360">
    <property type="protein sequence ID" value="BBA45526.1"/>
    <property type="molecule type" value="Genomic_DNA"/>
</dbReference>